<dbReference type="EMBL" id="CAJZBQ010000047">
    <property type="protein sequence ID" value="CAG9329171.1"/>
    <property type="molecule type" value="Genomic_DNA"/>
</dbReference>
<gene>
    <name evidence="2" type="ORF">BSTOLATCC_MIC48000</name>
</gene>
<dbReference type="AlphaFoldDB" id="A0AAU9JX83"/>
<name>A0AAU9JX83_9CILI</name>
<evidence type="ECO:0000256" key="1">
    <source>
        <dbReference type="SAM" id="SignalP"/>
    </source>
</evidence>
<keyword evidence="3" id="KW-1185">Reference proteome</keyword>
<organism evidence="2 3">
    <name type="scientific">Blepharisma stoltei</name>
    <dbReference type="NCBI Taxonomy" id="1481888"/>
    <lineage>
        <taxon>Eukaryota</taxon>
        <taxon>Sar</taxon>
        <taxon>Alveolata</taxon>
        <taxon>Ciliophora</taxon>
        <taxon>Postciliodesmatophora</taxon>
        <taxon>Heterotrichea</taxon>
        <taxon>Heterotrichida</taxon>
        <taxon>Blepharismidae</taxon>
        <taxon>Blepharisma</taxon>
    </lineage>
</organism>
<dbReference type="Proteomes" id="UP001162131">
    <property type="component" value="Unassembled WGS sequence"/>
</dbReference>
<protein>
    <recommendedName>
        <fullName evidence="4">Dickkopf N-terminal cysteine-rich domain-containing protein</fullName>
    </recommendedName>
</protein>
<comment type="caution">
    <text evidence="2">The sequence shown here is derived from an EMBL/GenBank/DDBJ whole genome shotgun (WGS) entry which is preliminary data.</text>
</comment>
<proteinExistence type="predicted"/>
<feature type="chain" id="PRO_5044009547" description="Dickkopf N-terminal cysteine-rich domain-containing protein" evidence="1">
    <location>
        <begin position="19"/>
        <end position="352"/>
    </location>
</feature>
<reference evidence="2" key="1">
    <citation type="submission" date="2021-09" db="EMBL/GenBank/DDBJ databases">
        <authorList>
            <consortium name="AG Swart"/>
            <person name="Singh M."/>
            <person name="Singh A."/>
            <person name="Seah K."/>
            <person name="Emmerich C."/>
        </authorList>
    </citation>
    <scope>NUCLEOTIDE SEQUENCE</scope>
    <source>
        <strain evidence="2">ATCC30299</strain>
    </source>
</reference>
<feature type="signal peptide" evidence="1">
    <location>
        <begin position="1"/>
        <end position="18"/>
    </location>
</feature>
<evidence type="ECO:0000313" key="2">
    <source>
        <dbReference type="EMBL" id="CAG9329171.1"/>
    </source>
</evidence>
<accession>A0AAU9JX83</accession>
<evidence type="ECO:0000313" key="3">
    <source>
        <dbReference type="Proteomes" id="UP001162131"/>
    </source>
</evidence>
<sequence>MLFLYFSYLFSSFISVSCQDFNSTNDASLNCGSFACRLSNQTFTSNTCSFYASTQNAYYIKKCSTIALNYCLFSSQQNSTCIGDQPPITSFAWPGEKCADSSDCNSHAKHGCIGGICVGAYLNEYCKTSDDCDPGLRCVNNTCQKQIPVGGSGCSTDYDCVNHAGCNTGTSLQNSYCVSYYSIGDHMPVGACSKTNVGALCDSGSCMLNNGAYECMKSVKSTTFPKTCTSNSDCLSVPDSYFPNNGQLQGTCTCTYGKTGASYCSIFPGDSYAADKTKYLKIWIQSDFIDKCNTNRRFNMKCMSDWWGKSSYNNYVYNYMAAFDYPLYTNADNCVVETLLPDYYQAKKNIGK</sequence>
<evidence type="ECO:0008006" key="4">
    <source>
        <dbReference type="Google" id="ProtNLM"/>
    </source>
</evidence>
<keyword evidence="1" id="KW-0732">Signal</keyword>